<name>A0ABQ0A6P0_9GAMM</name>
<dbReference type="RefSeq" id="WP_353301997.1">
    <property type="nucleotide sequence ID" value="NZ_BAABWN010000003.1"/>
</dbReference>
<keyword evidence="1" id="KW-0175">Coiled coil</keyword>
<keyword evidence="2" id="KW-0472">Membrane</keyword>
<evidence type="ECO:0000256" key="2">
    <source>
        <dbReference type="SAM" id="Phobius"/>
    </source>
</evidence>
<proteinExistence type="predicted"/>
<evidence type="ECO:0000313" key="4">
    <source>
        <dbReference type="Proteomes" id="UP001465153"/>
    </source>
</evidence>
<feature type="transmembrane region" description="Helical" evidence="2">
    <location>
        <begin position="6"/>
        <end position="29"/>
    </location>
</feature>
<dbReference type="EMBL" id="BAABWN010000003">
    <property type="protein sequence ID" value="GAA6167317.1"/>
    <property type="molecule type" value="Genomic_DNA"/>
</dbReference>
<evidence type="ECO:0000313" key="3">
    <source>
        <dbReference type="EMBL" id="GAA6167317.1"/>
    </source>
</evidence>
<organism evidence="3 4">
    <name type="scientific">Sessilibacter corallicola</name>
    <dbReference type="NCBI Taxonomy" id="2904075"/>
    <lineage>
        <taxon>Bacteria</taxon>
        <taxon>Pseudomonadati</taxon>
        <taxon>Pseudomonadota</taxon>
        <taxon>Gammaproteobacteria</taxon>
        <taxon>Cellvibrionales</taxon>
        <taxon>Cellvibrionaceae</taxon>
        <taxon>Sessilibacter</taxon>
    </lineage>
</organism>
<accession>A0ABQ0A6P0</accession>
<dbReference type="Proteomes" id="UP001465153">
    <property type="component" value="Unassembled WGS sequence"/>
</dbReference>
<keyword evidence="2" id="KW-1133">Transmembrane helix</keyword>
<evidence type="ECO:0000256" key="1">
    <source>
        <dbReference type="SAM" id="Coils"/>
    </source>
</evidence>
<keyword evidence="4" id="KW-1185">Reference proteome</keyword>
<protein>
    <submittedName>
        <fullName evidence="3">Uncharacterized protein</fullName>
    </submittedName>
</protein>
<sequence>MEISKWLLIGAAEIYAVMICFLVFLLFNVKGLRKLINKLQSRIKGLNEELEELKEEKAASSGSATDAPEFLRQLKGQVQLTKKHHGKVAGHHDVDTSLAEADSIEAQAVALRHAFLKNEIQAFTTDESSKTPKWASLYEGFAGILDKIKPSNNTEENTSDKALKDNFEEIINLAKAKGADGEIEAALLQYRDLLANLRSDTVTEIPSKGKSDESVQALKTFHSDQFNNINQWLDRIEKNPQSLADSKTGEDLKAQLQQQTRYLQESEACVALLEKEIETCYAQIDSLQDSANTKTSAEPAQVNQLVSENQKLKKHIKQQDSEIEQLLAQMHMSE</sequence>
<keyword evidence="2" id="KW-0812">Transmembrane</keyword>
<feature type="coiled-coil region" evidence="1">
    <location>
        <begin position="270"/>
        <end position="329"/>
    </location>
</feature>
<comment type="caution">
    <text evidence="3">The sequence shown here is derived from an EMBL/GenBank/DDBJ whole genome shotgun (WGS) entry which is preliminary data.</text>
</comment>
<reference evidence="3 4" key="1">
    <citation type="submission" date="2024-04" db="EMBL/GenBank/DDBJ databases">
        <title>Draft genome sequence of Sessilibacter corallicola NBRC 116591.</title>
        <authorList>
            <person name="Miyakawa T."/>
            <person name="Kusuya Y."/>
            <person name="Miura T."/>
        </authorList>
    </citation>
    <scope>NUCLEOTIDE SEQUENCE [LARGE SCALE GENOMIC DNA]</scope>
    <source>
        <strain evidence="3 4">KU-00831-HH</strain>
    </source>
</reference>
<gene>
    <name evidence="3" type="ORF">NBRC116591_11270</name>
</gene>
<feature type="coiled-coil region" evidence="1">
    <location>
        <begin position="29"/>
        <end position="63"/>
    </location>
</feature>